<dbReference type="Proteomes" id="UP000184096">
    <property type="component" value="Chromosome I"/>
</dbReference>
<dbReference type="RefSeq" id="WP_072816605.1">
    <property type="nucleotide sequence ID" value="NZ_LT670849.1"/>
</dbReference>
<comment type="similarity">
    <text evidence="1 6">Belongs to the acylphosphatase family.</text>
</comment>
<evidence type="ECO:0000313" key="8">
    <source>
        <dbReference type="EMBL" id="SHN64417.1"/>
    </source>
</evidence>
<dbReference type="Gene3D" id="3.30.70.100">
    <property type="match status" value="1"/>
</dbReference>
<reference evidence="9" key="1">
    <citation type="submission" date="2016-11" db="EMBL/GenBank/DDBJ databases">
        <authorList>
            <person name="Varghese N."/>
            <person name="Submissions S."/>
        </authorList>
    </citation>
    <scope>NUCLEOTIDE SEQUENCE [LARGE SCALE GENOMIC DNA]</scope>
    <source>
        <strain evidence="9">GAS401</strain>
    </source>
</reference>
<dbReference type="GO" id="GO:0003998">
    <property type="term" value="F:acylphosphatase activity"/>
    <property type="evidence" value="ECO:0007669"/>
    <property type="project" value="UniProtKB-EC"/>
</dbReference>
<dbReference type="EC" id="3.6.1.7" evidence="2 5"/>
<evidence type="ECO:0000256" key="6">
    <source>
        <dbReference type="RuleBase" id="RU004168"/>
    </source>
</evidence>
<evidence type="ECO:0000313" key="9">
    <source>
        <dbReference type="Proteomes" id="UP000184096"/>
    </source>
</evidence>
<feature type="active site" evidence="5">
    <location>
        <position position="21"/>
    </location>
</feature>
<name>A0A1M7T1A4_9BRAD</name>
<dbReference type="InterPro" id="IPR036046">
    <property type="entry name" value="Acylphosphatase-like_dom_sf"/>
</dbReference>
<evidence type="ECO:0000256" key="2">
    <source>
        <dbReference type="ARBA" id="ARBA00012150"/>
    </source>
</evidence>
<dbReference type="InterPro" id="IPR020456">
    <property type="entry name" value="Acylphosphatase"/>
</dbReference>
<dbReference type="InterPro" id="IPR001792">
    <property type="entry name" value="Acylphosphatase-like_dom"/>
</dbReference>
<evidence type="ECO:0000256" key="5">
    <source>
        <dbReference type="PROSITE-ProRule" id="PRU00520"/>
    </source>
</evidence>
<dbReference type="PANTHER" id="PTHR47268:SF4">
    <property type="entry name" value="ACYLPHOSPHATASE"/>
    <property type="match status" value="1"/>
</dbReference>
<dbReference type="OrthoDB" id="8448112at2"/>
<dbReference type="AlphaFoldDB" id="A0A1M7T1A4"/>
<evidence type="ECO:0000256" key="1">
    <source>
        <dbReference type="ARBA" id="ARBA00005614"/>
    </source>
</evidence>
<sequence length="147" mass="16108">MQQKKAILATVTGNDQHVGFRAMIMKQAIEYNLAGSAKNGADGTVHFTLQGDSDRLDSALAAIRAGTKKSSNIEVSATQAAVDSDLSTFTVIDWTSTSRNITTPYTLIFSVRADDKEISRSEAKDVWHQILRTTLHGEDLQKLDDDH</sequence>
<accession>A0A1M7T1A4</accession>
<protein>
    <recommendedName>
        <fullName evidence="2 5">acylphosphatase</fullName>
        <ecNumber evidence="2 5">3.6.1.7</ecNumber>
    </recommendedName>
</protein>
<evidence type="ECO:0000256" key="4">
    <source>
        <dbReference type="ARBA" id="ARBA00047645"/>
    </source>
</evidence>
<feature type="active site" evidence="5">
    <location>
        <position position="39"/>
    </location>
</feature>
<evidence type="ECO:0000256" key="3">
    <source>
        <dbReference type="ARBA" id="ARBA00022801"/>
    </source>
</evidence>
<proteinExistence type="inferred from homology"/>
<organism evidence="8 9">
    <name type="scientific">Bradyrhizobium erythrophlei</name>
    <dbReference type="NCBI Taxonomy" id="1437360"/>
    <lineage>
        <taxon>Bacteria</taxon>
        <taxon>Pseudomonadati</taxon>
        <taxon>Pseudomonadota</taxon>
        <taxon>Alphaproteobacteria</taxon>
        <taxon>Hyphomicrobiales</taxon>
        <taxon>Nitrobacteraceae</taxon>
        <taxon>Bradyrhizobium</taxon>
    </lineage>
</organism>
<comment type="catalytic activity">
    <reaction evidence="4 5">
        <text>an acyl phosphate + H2O = a carboxylate + phosphate + H(+)</text>
        <dbReference type="Rhea" id="RHEA:14965"/>
        <dbReference type="ChEBI" id="CHEBI:15377"/>
        <dbReference type="ChEBI" id="CHEBI:15378"/>
        <dbReference type="ChEBI" id="CHEBI:29067"/>
        <dbReference type="ChEBI" id="CHEBI:43474"/>
        <dbReference type="ChEBI" id="CHEBI:59918"/>
        <dbReference type="EC" id="3.6.1.7"/>
    </reaction>
</comment>
<gene>
    <name evidence="8" type="ORF">SAMN05444170_0571</name>
</gene>
<dbReference type="Pfam" id="PF00708">
    <property type="entry name" value="Acylphosphatase"/>
    <property type="match status" value="1"/>
</dbReference>
<dbReference type="SUPFAM" id="SSF54975">
    <property type="entry name" value="Acylphosphatase/BLUF domain-like"/>
    <property type="match status" value="1"/>
</dbReference>
<dbReference type="PROSITE" id="PS51160">
    <property type="entry name" value="ACYLPHOSPHATASE_3"/>
    <property type="match status" value="1"/>
</dbReference>
<feature type="domain" description="Acylphosphatase-like" evidence="7">
    <location>
        <begin position="6"/>
        <end position="93"/>
    </location>
</feature>
<keyword evidence="3 5" id="KW-0378">Hydrolase</keyword>
<keyword evidence="9" id="KW-1185">Reference proteome</keyword>
<evidence type="ECO:0000259" key="7">
    <source>
        <dbReference type="PROSITE" id="PS51160"/>
    </source>
</evidence>
<dbReference type="PANTHER" id="PTHR47268">
    <property type="entry name" value="ACYLPHOSPHATASE"/>
    <property type="match status" value="1"/>
</dbReference>
<dbReference type="EMBL" id="LT670849">
    <property type="protein sequence ID" value="SHN64417.1"/>
    <property type="molecule type" value="Genomic_DNA"/>
</dbReference>